<reference evidence="1" key="1">
    <citation type="submission" date="2020-05" db="EMBL/GenBank/DDBJ databases">
        <title>Phylogenomic resolution of chytrid fungi.</title>
        <authorList>
            <person name="Stajich J.E."/>
            <person name="Amses K."/>
            <person name="Simmons R."/>
            <person name="Seto K."/>
            <person name="Myers J."/>
            <person name="Bonds A."/>
            <person name="Quandt C.A."/>
            <person name="Barry K."/>
            <person name="Liu P."/>
            <person name="Grigoriev I."/>
            <person name="Longcore J.E."/>
            <person name="James T.Y."/>
        </authorList>
    </citation>
    <scope>NUCLEOTIDE SEQUENCE</scope>
    <source>
        <strain evidence="1">JEL0513</strain>
    </source>
</reference>
<name>A0AAD5SPK5_9FUNG</name>
<dbReference type="SUPFAM" id="SSF81383">
    <property type="entry name" value="F-box domain"/>
    <property type="match status" value="1"/>
</dbReference>
<dbReference type="InterPro" id="IPR036047">
    <property type="entry name" value="F-box-like_dom_sf"/>
</dbReference>
<dbReference type="InterPro" id="IPR036770">
    <property type="entry name" value="Ankyrin_rpt-contain_sf"/>
</dbReference>
<evidence type="ECO:0008006" key="3">
    <source>
        <dbReference type="Google" id="ProtNLM"/>
    </source>
</evidence>
<comment type="caution">
    <text evidence="1">The sequence shown here is derived from an EMBL/GenBank/DDBJ whole genome shotgun (WGS) entry which is preliminary data.</text>
</comment>
<proteinExistence type="predicted"/>
<dbReference type="CDD" id="cd09917">
    <property type="entry name" value="F-box_SF"/>
    <property type="match status" value="1"/>
</dbReference>
<organism evidence="1 2">
    <name type="scientific">Physocladia obscura</name>
    <dbReference type="NCBI Taxonomy" id="109957"/>
    <lineage>
        <taxon>Eukaryota</taxon>
        <taxon>Fungi</taxon>
        <taxon>Fungi incertae sedis</taxon>
        <taxon>Chytridiomycota</taxon>
        <taxon>Chytridiomycota incertae sedis</taxon>
        <taxon>Chytridiomycetes</taxon>
        <taxon>Chytridiales</taxon>
        <taxon>Chytriomycetaceae</taxon>
        <taxon>Physocladia</taxon>
    </lineage>
</organism>
<sequence>MFKWFRTRSKKHTTIPNELLIAIILWCNDSPETLGTLSQTCHRFYRLIRDNLTEIKKRNSPQPKRNLLQFGFNYPYSKESALNLQFDKAVNESPLNYKYLSLLLACGGDIDFARHKKRTALMFSIGTEDLKRIQFFIQNGANPIVKDSQTETIIEWAASHRGDGLMYLLQHIQANQKDLFADIHMPRKQGLHGDKKLNSEYPIVFDLTDFINWYSMGWRQSAIYWTFGGKYKTLSCNLKNAKLLLEYGADPFLFGPHNEQDEPYLQPGLLDLCADLTVTHNSSAYLADICKVFLEANDNFQRKPGQLKWTDYYSENSEMVLPAITRNDRIVNLSSGIKKSHKNGNMLVFELFKERMLSQYGQEELSKVIQAIGEGQELSG</sequence>
<dbReference type="Gene3D" id="1.25.40.20">
    <property type="entry name" value="Ankyrin repeat-containing domain"/>
    <property type="match status" value="1"/>
</dbReference>
<dbReference type="SUPFAM" id="SSF48403">
    <property type="entry name" value="Ankyrin repeat"/>
    <property type="match status" value="1"/>
</dbReference>
<evidence type="ECO:0000313" key="2">
    <source>
        <dbReference type="Proteomes" id="UP001211907"/>
    </source>
</evidence>
<evidence type="ECO:0000313" key="1">
    <source>
        <dbReference type="EMBL" id="KAJ3091122.1"/>
    </source>
</evidence>
<dbReference type="Proteomes" id="UP001211907">
    <property type="component" value="Unassembled WGS sequence"/>
</dbReference>
<accession>A0AAD5SPK5</accession>
<dbReference type="AlphaFoldDB" id="A0AAD5SPK5"/>
<keyword evidence="2" id="KW-1185">Reference proteome</keyword>
<gene>
    <name evidence="1" type="ORF">HK100_007264</name>
</gene>
<dbReference type="EMBL" id="JADGJH010003413">
    <property type="protein sequence ID" value="KAJ3091122.1"/>
    <property type="molecule type" value="Genomic_DNA"/>
</dbReference>
<protein>
    <recommendedName>
        <fullName evidence="3">F-box domain-containing protein</fullName>
    </recommendedName>
</protein>